<dbReference type="InterPro" id="IPR022876">
    <property type="entry name" value="Tscrpt_rep_Rex"/>
</dbReference>
<sequence length="215" mass="23737">MLKRVPPSTVQRLVLCYSLARRALDRGEAYLKSQDIAALLRVDETQIRKDMAMVGIGGVQKRGYPVEAIVRRLEDLFALRVEKLSALIGVGNLGRALLNYPGFAKYGVRIVCAFDKDPEKVGREIGGVLVYPLEALEDVIPRFGVRMAILAIPPYSAQEIVDILVGLGVRGIWNFSSALLRVPEGVAVRNECLESGLLLLLHEMRGDGRVPFPEK</sequence>
<dbReference type="AlphaFoldDB" id="A0A7V3YGR0"/>
<gene>
    <name evidence="6" type="primary">rex</name>
    <name evidence="8" type="ORF">ENV30_05690</name>
</gene>
<dbReference type="GO" id="GO:0003700">
    <property type="term" value="F:DNA-binding transcription factor activity"/>
    <property type="evidence" value="ECO:0007669"/>
    <property type="project" value="UniProtKB-UniRule"/>
</dbReference>
<evidence type="ECO:0000256" key="6">
    <source>
        <dbReference type="HAMAP-Rule" id="MF_01131"/>
    </source>
</evidence>
<comment type="caution">
    <text evidence="8">The sequence shown here is derived from an EMBL/GenBank/DDBJ whole genome shotgun (WGS) entry which is preliminary data.</text>
</comment>
<dbReference type="Gene3D" id="3.40.50.720">
    <property type="entry name" value="NAD(P)-binding Rossmann-like Domain"/>
    <property type="match status" value="1"/>
</dbReference>
<keyword evidence="2 6" id="KW-0678">Repressor</keyword>
<dbReference type="PANTHER" id="PTHR35786">
    <property type="entry name" value="REDOX-SENSING TRANSCRIPTIONAL REPRESSOR REX"/>
    <property type="match status" value="1"/>
</dbReference>
<feature type="domain" description="CoA-binding" evidence="7">
    <location>
        <begin position="78"/>
        <end position="179"/>
    </location>
</feature>
<comment type="similarity">
    <text evidence="6">Belongs to the transcriptional regulatory Rex family.</text>
</comment>
<accession>A0A7V3YGR0</accession>
<dbReference type="InterPro" id="IPR003781">
    <property type="entry name" value="CoA-bd"/>
</dbReference>
<dbReference type="GO" id="GO:0003677">
    <property type="term" value="F:DNA binding"/>
    <property type="evidence" value="ECO:0007669"/>
    <property type="project" value="UniProtKB-UniRule"/>
</dbReference>
<keyword evidence="5 6" id="KW-0804">Transcription</keyword>
<protein>
    <recommendedName>
        <fullName evidence="6">Redox-sensing transcriptional repressor Rex</fullName>
    </recommendedName>
</protein>
<evidence type="ECO:0000256" key="3">
    <source>
        <dbReference type="ARBA" id="ARBA00023015"/>
    </source>
</evidence>
<dbReference type="GO" id="GO:0051775">
    <property type="term" value="P:response to redox state"/>
    <property type="evidence" value="ECO:0007669"/>
    <property type="project" value="InterPro"/>
</dbReference>
<dbReference type="NCBIfam" id="NF003996">
    <property type="entry name" value="PRK05472.2-5"/>
    <property type="match status" value="1"/>
</dbReference>
<dbReference type="Gene3D" id="1.10.10.10">
    <property type="entry name" value="Winged helix-like DNA-binding domain superfamily/Winged helix DNA-binding domain"/>
    <property type="match status" value="1"/>
</dbReference>
<evidence type="ECO:0000259" key="7">
    <source>
        <dbReference type="SMART" id="SM00881"/>
    </source>
</evidence>
<feature type="DNA-binding region" description="H-T-H motif" evidence="6">
    <location>
        <begin position="15"/>
        <end position="54"/>
    </location>
</feature>
<dbReference type="Pfam" id="PF06971">
    <property type="entry name" value="Put_DNA-bind_N"/>
    <property type="match status" value="1"/>
</dbReference>
<dbReference type="InterPro" id="IPR036388">
    <property type="entry name" value="WH-like_DNA-bd_sf"/>
</dbReference>
<dbReference type="GO" id="GO:0045892">
    <property type="term" value="P:negative regulation of DNA-templated transcription"/>
    <property type="evidence" value="ECO:0007669"/>
    <property type="project" value="InterPro"/>
</dbReference>
<dbReference type="InterPro" id="IPR009718">
    <property type="entry name" value="Rex_DNA-bd_C_dom"/>
</dbReference>
<dbReference type="EMBL" id="DTFV01000080">
    <property type="protein sequence ID" value="HGI30784.1"/>
    <property type="molecule type" value="Genomic_DNA"/>
</dbReference>
<keyword evidence="3 6" id="KW-0805">Transcription regulation</keyword>
<dbReference type="SMART" id="SM00881">
    <property type="entry name" value="CoA_binding"/>
    <property type="match status" value="1"/>
</dbReference>
<dbReference type="GO" id="GO:0005737">
    <property type="term" value="C:cytoplasm"/>
    <property type="evidence" value="ECO:0007669"/>
    <property type="project" value="UniProtKB-SubCell"/>
</dbReference>
<evidence type="ECO:0000256" key="5">
    <source>
        <dbReference type="ARBA" id="ARBA00023163"/>
    </source>
</evidence>
<keyword evidence="4 6" id="KW-0238">DNA-binding</keyword>
<dbReference type="HAMAP" id="MF_01131">
    <property type="entry name" value="Rex"/>
    <property type="match status" value="1"/>
</dbReference>
<dbReference type="SUPFAM" id="SSF46785">
    <property type="entry name" value="Winged helix' DNA-binding domain"/>
    <property type="match status" value="1"/>
</dbReference>
<evidence type="ECO:0000256" key="1">
    <source>
        <dbReference type="ARBA" id="ARBA00022490"/>
    </source>
</evidence>
<comment type="function">
    <text evidence="6">Modulates transcription in response to changes in cellular NADH/NAD(+) redox state.</text>
</comment>
<dbReference type="PANTHER" id="PTHR35786:SF1">
    <property type="entry name" value="REDOX-SENSING TRANSCRIPTIONAL REPRESSOR REX 1"/>
    <property type="match status" value="1"/>
</dbReference>
<keyword evidence="1 6" id="KW-0963">Cytoplasm</keyword>
<organism evidence="8">
    <name type="scientific">Candidatus Caldatribacterium californiense</name>
    <dbReference type="NCBI Taxonomy" id="1454726"/>
    <lineage>
        <taxon>Bacteria</taxon>
        <taxon>Pseudomonadati</taxon>
        <taxon>Atribacterota</taxon>
        <taxon>Atribacteria</taxon>
        <taxon>Atribacterales</taxon>
        <taxon>Candidatus Caldatribacteriaceae</taxon>
        <taxon>Candidatus Caldatribacterium</taxon>
    </lineage>
</organism>
<evidence type="ECO:0000256" key="2">
    <source>
        <dbReference type="ARBA" id="ARBA00022491"/>
    </source>
</evidence>
<comment type="subunit">
    <text evidence="6">Homodimer.</text>
</comment>
<name>A0A7V3YGR0_9BACT</name>
<feature type="binding site" evidence="6">
    <location>
        <begin position="89"/>
        <end position="94"/>
    </location>
    <ligand>
        <name>NAD(+)</name>
        <dbReference type="ChEBI" id="CHEBI:57540"/>
    </ligand>
</feature>
<reference evidence="8" key="1">
    <citation type="journal article" date="2020" name="mSystems">
        <title>Genome- and Community-Level Interaction Insights into Carbon Utilization and Element Cycling Functions of Hydrothermarchaeota in Hydrothermal Sediment.</title>
        <authorList>
            <person name="Zhou Z."/>
            <person name="Liu Y."/>
            <person name="Xu W."/>
            <person name="Pan J."/>
            <person name="Luo Z.H."/>
            <person name="Li M."/>
        </authorList>
    </citation>
    <scope>NUCLEOTIDE SEQUENCE [LARGE SCALE GENOMIC DNA]</scope>
    <source>
        <strain evidence="8">SpSt-747</strain>
    </source>
</reference>
<evidence type="ECO:0000313" key="8">
    <source>
        <dbReference type="EMBL" id="HGI30784.1"/>
    </source>
</evidence>
<dbReference type="InterPro" id="IPR036390">
    <property type="entry name" value="WH_DNA-bd_sf"/>
</dbReference>
<dbReference type="NCBIfam" id="NF003994">
    <property type="entry name" value="PRK05472.2-3"/>
    <property type="match status" value="1"/>
</dbReference>
<dbReference type="InterPro" id="IPR036291">
    <property type="entry name" value="NAD(P)-bd_dom_sf"/>
</dbReference>
<proteinExistence type="inferred from homology"/>
<keyword evidence="6" id="KW-0520">NAD</keyword>
<evidence type="ECO:0000256" key="4">
    <source>
        <dbReference type="ARBA" id="ARBA00023125"/>
    </source>
</evidence>
<comment type="subcellular location">
    <subcellularLocation>
        <location evidence="6">Cytoplasm</location>
    </subcellularLocation>
</comment>
<dbReference type="Pfam" id="PF02629">
    <property type="entry name" value="CoA_binding"/>
    <property type="match status" value="1"/>
</dbReference>
<dbReference type="SUPFAM" id="SSF51735">
    <property type="entry name" value="NAD(P)-binding Rossmann-fold domains"/>
    <property type="match status" value="1"/>
</dbReference>
<dbReference type="NCBIfam" id="NF003995">
    <property type="entry name" value="PRK05472.2-4"/>
    <property type="match status" value="1"/>
</dbReference>